<keyword evidence="4" id="KW-1185">Reference proteome</keyword>
<keyword evidence="2" id="KW-0732">Signal</keyword>
<feature type="region of interest" description="Disordered" evidence="1">
    <location>
        <begin position="132"/>
        <end position="151"/>
    </location>
</feature>
<accession>A0ABV8JU16</accession>
<gene>
    <name evidence="3" type="ORF">ACFOUT_17380</name>
</gene>
<evidence type="ECO:0000313" key="4">
    <source>
        <dbReference type="Proteomes" id="UP001595814"/>
    </source>
</evidence>
<reference evidence="4" key="1">
    <citation type="journal article" date="2019" name="Int. J. Syst. Evol. Microbiol.">
        <title>The Global Catalogue of Microorganisms (GCM) 10K type strain sequencing project: providing services to taxonomists for standard genome sequencing and annotation.</title>
        <authorList>
            <consortium name="The Broad Institute Genomics Platform"/>
            <consortium name="The Broad Institute Genome Sequencing Center for Infectious Disease"/>
            <person name="Wu L."/>
            <person name="Ma J."/>
        </authorList>
    </citation>
    <scope>NUCLEOTIDE SEQUENCE [LARGE SCALE GENOMIC DNA]</scope>
    <source>
        <strain evidence="4">CECT 7477</strain>
    </source>
</reference>
<feature type="compositionally biased region" description="Polar residues" evidence="1">
    <location>
        <begin position="132"/>
        <end position="142"/>
    </location>
</feature>
<evidence type="ECO:0000313" key="3">
    <source>
        <dbReference type="EMBL" id="MFC4097661.1"/>
    </source>
</evidence>
<comment type="caution">
    <text evidence="3">The sequence shown here is derived from an EMBL/GenBank/DDBJ whole genome shotgun (WGS) entry which is preliminary data.</text>
</comment>
<organism evidence="3 4">
    <name type="scientific">Euzebyella saccharophila</name>
    <dbReference type="NCBI Taxonomy" id="679664"/>
    <lineage>
        <taxon>Bacteria</taxon>
        <taxon>Pseudomonadati</taxon>
        <taxon>Bacteroidota</taxon>
        <taxon>Flavobacteriia</taxon>
        <taxon>Flavobacteriales</taxon>
        <taxon>Flavobacteriaceae</taxon>
        <taxon>Euzebyella</taxon>
    </lineage>
</organism>
<dbReference type="RefSeq" id="WP_192463230.1">
    <property type="nucleotide sequence ID" value="NZ_JACYFJ010000006.1"/>
</dbReference>
<feature type="signal peptide" evidence="2">
    <location>
        <begin position="1"/>
        <end position="20"/>
    </location>
</feature>
<name>A0ABV8JU16_9FLAO</name>
<proteinExistence type="predicted"/>
<evidence type="ECO:0000256" key="2">
    <source>
        <dbReference type="SAM" id="SignalP"/>
    </source>
</evidence>
<protein>
    <recommendedName>
        <fullName evidence="5">Lipoprotein</fullName>
    </recommendedName>
</protein>
<dbReference type="Proteomes" id="UP001595814">
    <property type="component" value="Unassembled WGS sequence"/>
</dbReference>
<evidence type="ECO:0000256" key="1">
    <source>
        <dbReference type="SAM" id="MobiDB-lite"/>
    </source>
</evidence>
<evidence type="ECO:0008006" key="5">
    <source>
        <dbReference type="Google" id="ProtNLM"/>
    </source>
</evidence>
<sequence length="245" mass="27759">MKLLKISVVFLVTFCFIACNFTEEIHFNKNGSGKLSISMDGSEMMQMMPESDSIRTEEKVDSTMVFKDLIREKKDSIALLSPEEQAAIKRLEPFSLHMLMDPEKGEMKFNMFTDFKDVAEVNDAFSAFQEASSIGPNSNTGGMQAGPTGEGTQVNYSFKRNKFTRKIEITDREAFQKSLDSLAGSEMFLGSSTYTFKYHFPKRVKATNVEDATFSMDGKTMIYEVNFLEMSKDPEAFLIEVELEK</sequence>
<dbReference type="EMBL" id="JBHSAW010000024">
    <property type="protein sequence ID" value="MFC4097661.1"/>
    <property type="molecule type" value="Genomic_DNA"/>
</dbReference>
<feature type="chain" id="PRO_5047185148" description="Lipoprotein" evidence="2">
    <location>
        <begin position="21"/>
        <end position="245"/>
    </location>
</feature>